<dbReference type="PANTHER" id="PTHR45749">
    <property type="match status" value="1"/>
</dbReference>
<comment type="caution">
    <text evidence="1">The sequence shown here is derived from an EMBL/GenBank/DDBJ whole genome shotgun (WGS) entry which is preliminary data.</text>
</comment>
<dbReference type="PANTHER" id="PTHR45749:SF21">
    <property type="entry name" value="DUF4371 DOMAIN-CONTAINING PROTEIN"/>
    <property type="match status" value="1"/>
</dbReference>
<name>A0AA88H9V6_ARTSF</name>
<dbReference type="AlphaFoldDB" id="A0AA88H9V6"/>
<reference evidence="1" key="1">
    <citation type="submission" date="2023-07" db="EMBL/GenBank/DDBJ databases">
        <title>Chromosome-level genome assembly of Artemia franciscana.</title>
        <authorList>
            <person name="Jo E."/>
        </authorList>
    </citation>
    <scope>NUCLEOTIDE SEQUENCE</scope>
    <source>
        <tissue evidence="1">Whole body</tissue>
    </source>
</reference>
<keyword evidence="2" id="KW-1185">Reference proteome</keyword>
<gene>
    <name evidence="1" type="ORF">QYM36_017060</name>
</gene>
<sequence>MRLRIVEIVERYSTGQSKEVLDWFSIVWKRIRPTASRVPCSQLVLDANTGTKMRDFFAGTSWHNMRGKGVKPGMLVNHFESNGRKASVDKQGLAFCGKDHEGGNYVELANLLTRHNIEMNQWMSKQNKPHVTSYLSGCSQDELIATVGTELVQKIITEVNEAHFFEVFAEGTLAVSHEERLAVGVRYDDVKGAAKERLLTVVGSESKKRVDFSEEFCKL</sequence>
<proteinExistence type="predicted"/>
<evidence type="ECO:0000313" key="2">
    <source>
        <dbReference type="Proteomes" id="UP001187531"/>
    </source>
</evidence>
<protein>
    <submittedName>
        <fullName evidence="1">Uncharacterized protein</fullName>
    </submittedName>
</protein>
<dbReference type="Proteomes" id="UP001187531">
    <property type="component" value="Unassembled WGS sequence"/>
</dbReference>
<organism evidence="1 2">
    <name type="scientific">Artemia franciscana</name>
    <name type="common">Brine shrimp</name>
    <name type="synonym">Artemia sanfranciscana</name>
    <dbReference type="NCBI Taxonomy" id="6661"/>
    <lineage>
        <taxon>Eukaryota</taxon>
        <taxon>Metazoa</taxon>
        <taxon>Ecdysozoa</taxon>
        <taxon>Arthropoda</taxon>
        <taxon>Crustacea</taxon>
        <taxon>Branchiopoda</taxon>
        <taxon>Anostraca</taxon>
        <taxon>Artemiidae</taxon>
        <taxon>Artemia</taxon>
    </lineage>
</organism>
<accession>A0AA88H9V6</accession>
<evidence type="ECO:0000313" key="1">
    <source>
        <dbReference type="EMBL" id="KAK2704883.1"/>
    </source>
</evidence>
<dbReference type="EMBL" id="JAVRJZ010000021">
    <property type="protein sequence ID" value="KAK2704883.1"/>
    <property type="molecule type" value="Genomic_DNA"/>
</dbReference>